<dbReference type="AlphaFoldDB" id="A0A0V0GWZ8"/>
<evidence type="ECO:0000313" key="2">
    <source>
        <dbReference type="EMBL" id="JAP12648.1"/>
    </source>
</evidence>
<evidence type="ECO:0000256" key="1">
    <source>
        <dbReference type="SAM" id="MobiDB-lite"/>
    </source>
</evidence>
<proteinExistence type="predicted"/>
<feature type="non-terminal residue" evidence="2">
    <location>
        <position position="1"/>
    </location>
</feature>
<feature type="compositionally biased region" description="Polar residues" evidence="1">
    <location>
        <begin position="31"/>
        <end position="41"/>
    </location>
</feature>
<name>A0A0V0GWZ8_SOLCH</name>
<sequence>RRWPPPLLLPVDSSNYAAPSSRPALLSPSSGDSSKIRTITTPAVGEDHQQASVVSSSSSQCKQQRPAVSSSKNSSNQQHLQPANSQQPTAAPAGEQPAANTSNNSQARPPASNQTNRCESQHHWQHNQALLCLADRRASASSNQQPATPLSNNIEFQRTFFFRGSESIKDGSTKIRPGSFFFA</sequence>
<feature type="compositionally biased region" description="Polar residues" evidence="1">
    <location>
        <begin position="98"/>
        <end position="118"/>
    </location>
</feature>
<organism evidence="2">
    <name type="scientific">Solanum chacoense</name>
    <name type="common">Chaco potato</name>
    <dbReference type="NCBI Taxonomy" id="4108"/>
    <lineage>
        <taxon>Eukaryota</taxon>
        <taxon>Viridiplantae</taxon>
        <taxon>Streptophyta</taxon>
        <taxon>Embryophyta</taxon>
        <taxon>Tracheophyta</taxon>
        <taxon>Spermatophyta</taxon>
        <taxon>Magnoliopsida</taxon>
        <taxon>eudicotyledons</taxon>
        <taxon>Gunneridae</taxon>
        <taxon>Pentapetalae</taxon>
        <taxon>asterids</taxon>
        <taxon>lamiids</taxon>
        <taxon>Solanales</taxon>
        <taxon>Solanaceae</taxon>
        <taxon>Solanoideae</taxon>
        <taxon>Solaneae</taxon>
        <taxon>Solanum</taxon>
    </lineage>
</organism>
<protein>
    <submittedName>
        <fullName evidence="2">Putative ovule protein</fullName>
    </submittedName>
</protein>
<reference evidence="2" key="1">
    <citation type="submission" date="2015-12" db="EMBL/GenBank/DDBJ databases">
        <title>Gene expression during late stages of embryo sac development: a critical building block for successful pollen-pistil interactions.</title>
        <authorList>
            <person name="Liu Y."/>
            <person name="Joly V."/>
            <person name="Sabar M."/>
            <person name="Matton D.P."/>
        </authorList>
    </citation>
    <scope>NUCLEOTIDE SEQUENCE</scope>
</reference>
<feature type="region of interest" description="Disordered" evidence="1">
    <location>
        <begin position="1"/>
        <end position="122"/>
    </location>
</feature>
<accession>A0A0V0GWZ8</accession>
<dbReference type="EMBL" id="GEDG01029274">
    <property type="protein sequence ID" value="JAP12648.1"/>
    <property type="molecule type" value="Transcribed_RNA"/>
</dbReference>
<feature type="compositionally biased region" description="Low complexity" evidence="1">
    <location>
        <begin position="17"/>
        <end position="30"/>
    </location>
</feature>
<feature type="compositionally biased region" description="Polar residues" evidence="1">
    <location>
        <begin position="60"/>
        <end position="89"/>
    </location>
</feature>